<feature type="transmembrane region" description="Helical" evidence="1">
    <location>
        <begin position="27"/>
        <end position="49"/>
    </location>
</feature>
<dbReference type="Proteomes" id="UP001596472">
    <property type="component" value="Unassembled WGS sequence"/>
</dbReference>
<sequence>MTNTTPHTFEIAIDRDEFIRHHATLEAIAFSLLLSIVMFIVALFCQNLIVEETTHSWLPMISMLACVSAAAIITFLMGCLYKRTIGHYRASRRADQFKASVEGAFLRIIDLKSDRKIHFRQIVDYQIKDRNDSDIGLLSMMTTAGGQQNSTITIPAIKNALATRDLLAEVDAQRE</sequence>
<reference evidence="3" key="1">
    <citation type="journal article" date="2019" name="Int. J. Syst. Evol. Microbiol.">
        <title>The Global Catalogue of Microorganisms (GCM) 10K type strain sequencing project: providing services to taxonomists for standard genome sequencing and annotation.</title>
        <authorList>
            <consortium name="The Broad Institute Genomics Platform"/>
            <consortium name="The Broad Institute Genome Sequencing Center for Infectious Disease"/>
            <person name="Wu L."/>
            <person name="Ma J."/>
        </authorList>
    </citation>
    <scope>NUCLEOTIDE SEQUENCE [LARGE SCALE GENOMIC DNA]</scope>
    <source>
        <strain evidence="3">CGMCC 4.1467</strain>
    </source>
</reference>
<protein>
    <recommendedName>
        <fullName evidence="4">DUF304 domain-containing protein</fullName>
    </recommendedName>
</protein>
<comment type="caution">
    <text evidence="2">The sequence shown here is derived from an EMBL/GenBank/DDBJ whole genome shotgun (WGS) entry which is preliminary data.</text>
</comment>
<dbReference type="RefSeq" id="WP_379713689.1">
    <property type="nucleotide sequence ID" value="NZ_JBHTBS010000007.1"/>
</dbReference>
<keyword evidence="3" id="KW-1185">Reference proteome</keyword>
<name>A0ABW2LBQ5_9BACT</name>
<proteinExistence type="predicted"/>
<keyword evidence="1" id="KW-1133">Transmembrane helix</keyword>
<dbReference type="EMBL" id="JBHTBS010000007">
    <property type="protein sequence ID" value="MFC7338402.1"/>
    <property type="molecule type" value="Genomic_DNA"/>
</dbReference>
<feature type="transmembrane region" description="Helical" evidence="1">
    <location>
        <begin position="61"/>
        <end position="81"/>
    </location>
</feature>
<evidence type="ECO:0000313" key="2">
    <source>
        <dbReference type="EMBL" id="MFC7338402.1"/>
    </source>
</evidence>
<evidence type="ECO:0000256" key="1">
    <source>
        <dbReference type="SAM" id="Phobius"/>
    </source>
</evidence>
<evidence type="ECO:0008006" key="4">
    <source>
        <dbReference type="Google" id="ProtNLM"/>
    </source>
</evidence>
<keyword evidence="1" id="KW-0812">Transmembrane</keyword>
<gene>
    <name evidence="2" type="ORF">ACFQY0_14505</name>
</gene>
<keyword evidence="1" id="KW-0472">Membrane</keyword>
<accession>A0ABW2LBQ5</accession>
<organism evidence="2 3">
    <name type="scientific">Haloferula chungangensis</name>
    <dbReference type="NCBI Taxonomy" id="1048331"/>
    <lineage>
        <taxon>Bacteria</taxon>
        <taxon>Pseudomonadati</taxon>
        <taxon>Verrucomicrobiota</taxon>
        <taxon>Verrucomicrobiia</taxon>
        <taxon>Verrucomicrobiales</taxon>
        <taxon>Verrucomicrobiaceae</taxon>
        <taxon>Haloferula</taxon>
    </lineage>
</organism>
<evidence type="ECO:0000313" key="3">
    <source>
        <dbReference type="Proteomes" id="UP001596472"/>
    </source>
</evidence>